<dbReference type="PANTHER" id="PTHR11614">
    <property type="entry name" value="PHOSPHOLIPASE-RELATED"/>
    <property type="match status" value="1"/>
</dbReference>
<dbReference type="RefSeq" id="WP_405274472.1">
    <property type="nucleotide sequence ID" value="NZ_CP144380.1"/>
</dbReference>
<proteinExistence type="predicted"/>
<dbReference type="SUPFAM" id="SSF53474">
    <property type="entry name" value="alpha/beta-Hydrolases"/>
    <property type="match status" value="1"/>
</dbReference>
<dbReference type="InterPro" id="IPR051044">
    <property type="entry name" value="MAG_DAG_Lipase"/>
</dbReference>
<dbReference type="Proteomes" id="UP001484239">
    <property type="component" value="Unassembled WGS sequence"/>
</dbReference>
<sequence>MTPPPAAVDVEVEPGLRLQGSWWDSAPSVSPRGRVVLVHGLGDHGGRYATLVSALTEAGWGVVAVDQRGHGRSPGPRGVLDSFERLLDDLRAVRRWTLERDPAAGAPVLYGHSMGGLVALRSVQREPDDWTAAVISAPWLGTAAPIAWWKRVAEAPLARWLPRMTVAAGLRAEQLTADPDRRAEWRSDPLTHDRVSAGLSTAVRGAQRRALAEEWPAGVPGLFVVPGADPVADADVTRAWAARQPPGRIDVEVVEGGLHEPHNDRDREAVCRRIAAWATLHARG</sequence>
<organism evidence="2 3">
    <name type="scientific">Gaopeijia maritima</name>
    <dbReference type="NCBI Taxonomy" id="3119007"/>
    <lineage>
        <taxon>Bacteria</taxon>
        <taxon>Pseudomonadati</taxon>
        <taxon>Gemmatimonadota</taxon>
        <taxon>Longimicrobiia</taxon>
        <taxon>Gaopeijiales</taxon>
        <taxon>Gaopeijiaceae</taxon>
        <taxon>Gaopeijia</taxon>
    </lineage>
</organism>
<dbReference type="EMBL" id="JBBHLI010000010">
    <property type="protein sequence ID" value="MEK9502257.1"/>
    <property type="molecule type" value="Genomic_DNA"/>
</dbReference>
<dbReference type="Gene3D" id="3.40.50.1820">
    <property type="entry name" value="alpha/beta hydrolase"/>
    <property type="match status" value="1"/>
</dbReference>
<dbReference type="InterPro" id="IPR022742">
    <property type="entry name" value="Hydrolase_4"/>
</dbReference>
<name>A0ABU9EC00_9BACT</name>
<evidence type="ECO:0000313" key="3">
    <source>
        <dbReference type="Proteomes" id="UP001484239"/>
    </source>
</evidence>
<accession>A0ABU9EC00</accession>
<evidence type="ECO:0000313" key="2">
    <source>
        <dbReference type="EMBL" id="MEK9502257.1"/>
    </source>
</evidence>
<protein>
    <submittedName>
        <fullName evidence="2">Lysophospholipase</fullName>
    </submittedName>
</protein>
<dbReference type="InterPro" id="IPR029058">
    <property type="entry name" value="AB_hydrolase_fold"/>
</dbReference>
<comment type="caution">
    <text evidence="2">The sequence shown here is derived from an EMBL/GenBank/DDBJ whole genome shotgun (WGS) entry which is preliminary data.</text>
</comment>
<dbReference type="Pfam" id="PF12146">
    <property type="entry name" value="Hydrolase_4"/>
    <property type="match status" value="1"/>
</dbReference>
<feature type="domain" description="Serine aminopeptidase S33" evidence="1">
    <location>
        <begin position="30"/>
        <end position="266"/>
    </location>
</feature>
<keyword evidence="3" id="KW-1185">Reference proteome</keyword>
<reference evidence="2 3" key="1">
    <citation type="submission" date="2024-02" db="EMBL/GenBank/DDBJ databases">
        <title>A novel Gemmatimonadota bacterium.</title>
        <authorList>
            <person name="Du Z.-J."/>
            <person name="Ye Y.-Q."/>
        </authorList>
    </citation>
    <scope>NUCLEOTIDE SEQUENCE [LARGE SCALE GENOMIC DNA]</scope>
    <source>
        <strain evidence="2 3">DH-20</strain>
    </source>
</reference>
<evidence type="ECO:0000259" key="1">
    <source>
        <dbReference type="Pfam" id="PF12146"/>
    </source>
</evidence>
<gene>
    <name evidence="2" type="ORF">WI372_14785</name>
</gene>